<dbReference type="EMBL" id="WEIK01000025">
    <property type="protein sequence ID" value="MVF52072.1"/>
    <property type="molecule type" value="Genomic_DNA"/>
</dbReference>
<accession>A0A7X3JTE9</accession>
<evidence type="ECO:0008006" key="3">
    <source>
        <dbReference type="Google" id="ProtNLM"/>
    </source>
</evidence>
<protein>
    <recommendedName>
        <fullName evidence="3">D-glucuronyl C5-epimerase C-terminal domain-containing protein</fullName>
    </recommendedName>
</protein>
<reference evidence="1 2" key="1">
    <citation type="submission" date="2019-10" db="EMBL/GenBank/DDBJ databases">
        <title>XDR Pseudomonas monteilii producing IMP-16 from LCR.</title>
        <authorList>
            <person name="Ballaben A."/>
            <person name="Doi Y."/>
        </authorList>
    </citation>
    <scope>NUCLEOTIDE SEQUENCE [LARGE SCALE GENOMIC DNA]</scope>
    <source>
        <strain evidence="1 2">597/14</strain>
    </source>
</reference>
<comment type="caution">
    <text evidence="1">The sequence shown here is derived from an EMBL/GenBank/DDBJ whole genome shotgun (WGS) entry which is preliminary data.</text>
</comment>
<proteinExistence type="predicted"/>
<sequence length="577" mass="66551">MEFSGDHILEENGFVATVRAIDNGDKIIFLELNPEAELSLVHTPLQSSVRLDEKYRTPKIDNRYGYNRVSGWQSLCISENYSFIYSKQYIYRELQDGDSKVLELIEEIPLVHQVDEGMLALKSSEHKSNACIILSREQLFTSEESRDSYLKMFYDELYAHNAACSTWYCAHALNTKLAESILPYTPDGYQVSVHHSSKKELLPLFRKNRDRLLYNLLYNAVFTVTQYQPKSDGLFLTTFTSSWLYRRYKLPAPYIDTRLNETFSNTYDDIIKEIPSLMTEDISFNYAEFLLKRADRGEIYRSENGMFFPDYFDLSGEIFTHTSLNHQLGIASYFLKKYDQSGHGEYLKAYHSLIAFITDTADHWINLATGDLYYEILKSPDGDWKFQSKDYTYVTLNDLLTVIKNYRSLFSKNLPEIEKLIISKLRFLDDSGFGIFDSYAPAPSGEGVMGKEVSKRLLRETGLDIYAKKDYFKEDLTHSYTYNFDIPSPLPVTRAISRLKFIEHTQGVIKFNDPIVSHWNYSLAIHDSGELLTQSSYQSTPIFKAPVTITKSCQIRVFVKDMDSNSAVANITLTPKA</sequence>
<dbReference type="AlphaFoldDB" id="A0A7X3JTE9"/>
<name>A0A7X3JTE9_9PSED</name>
<evidence type="ECO:0000313" key="1">
    <source>
        <dbReference type="EMBL" id="MVF52072.1"/>
    </source>
</evidence>
<evidence type="ECO:0000313" key="2">
    <source>
        <dbReference type="Proteomes" id="UP000440965"/>
    </source>
</evidence>
<dbReference type="RefSeq" id="WP_156867933.1">
    <property type="nucleotide sequence ID" value="NZ_JBFUNT010000003.1"/>
</dbReference>
<organism evidence="1 2">
    <name type="scientific">Pseudomonas monteilii</name>
    <dbReference type="NCBI Taxonomy" id="76759"/>
    <lineage>
        <taxon>Bacteria</taxon>
        <taxon>Pseudomonadati</taxon>
        <taxon>Pseudomonadota</taxon>
        <taxon>Gammaproteobacteria</taxon>
        <taxon>Pseudomonadales</taxon>
        <taxon>Pseudomonadaceae</taxon>
        <taxon>Pseudomonas</taxon>
    </lineage>
</organism>
<gene>
    <name evidence="1" type="ORF">F9Z43_22775</name>
</gene>
<dbReference type="Proteomes" id="UP000440965">
    <property type="component" value="Unassembled WGS sequence"/>
</dbReference>